<dbReference type="Pfam" id="PF00155">
    <property type="entry name" value="Aminotran_1_2"/>
    <property type="match status" value="1"/>
</dbReference>
<dbReference type="InterPro" id="IPR015421">
    <property type="entry name" value="PyrdxlP-dep_Trfase_major"/>
</dbReference>
<dbReference type="PANTHER" id="PTHR42790">
    <property type="entry name" value="AMINOTRANSFERASE"/>
    <property type="match status" value="1"/>
</dbReference>
<protein>
    <recommendedName>
        <fullName evidence="6">Aminotransferase class I/classII large domain-containing protein</fullName>
    </recommendedName>
</protein>
<comment type="cofactor">
    <cofactor evidence="1">
        <name>pyridoxal 5'-phosphate</name>
        <dbReference type="ChEBI" id="CHEBI:597326"/>
    </cofactor>
</comment>
<evidence type="ECO:0000259" key="6">
    <source>
        <dbReference type="Pfam" id="PF00155"/>
    </source>
</evidence>
<proteinExistence type="inferred from homology"/>
<dbReference type="InterPro" id="IPR004839">
    <property type="entry name" value="Aminotransferase_I/II_large"/>
</dbReference>
<dbReference type="Proteomes" id="UP001521222">
    <property type="component" value="Unassembled WGS sequence"/>
</dbReference>
<name>A0ABR3QLS9_9PLEO</name>
<feature type="domain" description="Aminotransferase class I/classII large" evidence="6">
    <location>
        <begin position="2"/>
        <end position="172"/>
    </location>
</feature>
<dbReference type="CDD" id="cd00609">
    <property type="entry name" value="AAT_like"/>
    <property type="match status" value="1"/>
</dbReference>
<organism evidence="7 8">
    <name type="scientific">Nothophoma quercina</name>
    <dbReference type="NCBI Taxonomy" id="749835"/>
    <lineage>
        <taxon>Eukaryota</taxon>
        <taxon>Fungi</taxon>
        <taxon>Dikarya</taxon>
        <taxon>Ascomycota</taxon>
        <taxon>Pezizomycotina</taxon>
        <taxon>Dothideomycetes</taxon>
        <taxon>Pleosporomycetidae</taxon>
        <taxon>Pleosporales</taxon>
        <taxon>Pleosporineae</taxon>
        <taxon>Didymellaceae</taxon>
        <taxon>Nothophoma</taxon>
    </lineage>
</organism>
<keyword evidence="4" id="KW-0808">Transferase</keyword>
<keyword evidence="5" id="KW-0663">Pyridoxal phosphate</keyword>
<sequence length="173" mass="19082">MAGTSSAIDLTLQILCNPGNHVLVEEYTYPGTIDALKSQGLNKMAVKMDKEGLVPTELDAQLRHWDATKGKKPSVPYMIPTGHNPTGITQPLERRKAIYAVAEAHNLLIIEDDPYIFLQLRPELNAAYTHRNLTPEDRYLAGLPTSYLSLDTSGRIIRLDSTSKILAPGLRCG</sequence>
<evidence type="ECO:0000256" key="2">
    <source>
        <dbReference type="ARBA" id="ARBA00007441"/>
    </source>
</evidence>
<evidence type="ECO:0000256" key="1">
    <source>
        <dbReference type="ARBA" id="ARBA00001933"/>
    </source>
</evidence>
<dbReference type="PANTHER" id="PTHR42790:SF21">
    <property type="entry name" value="AROMATIC_AMINOADIPATE AMINOTRANSFERASE 1"/>
    <property type="match status" value="1"/>
</dbReference>
<dbReference type="InterPro" id="IPR050859">
    <property type="entry name" value="Class-I_PLP-dep_aminotransf"/>
</dbReference>
<evidence type="ECO:0000256" key="3">
    <source>
        <dbReference type="ARBA" id="ARBA00022576"/>
    </source>
</evidence>
<evidence type="ECO:0000313" key="7">
    <source>
        <dbReference type="EMBL" id="KAL1593110.1"/>
    </source>
</evidence>
<reference evidence="7 8" key="1">
    <citation type="submission" date="2024-02" db="EMBL/GenBank/DDBJ databases">
        <title>De novo assembly and annotation of 12 fungi associated with fruit tree decline syndrome in Ontario, Canada.</title>
        <authorList>
            <person name="Sulman M."/>
            <person name="Ellouze W."/>
            <person name="Ilyukhin E."/>
        </authorList>
    </citation>
    <scope>NUCLEOTIDE SEQUENCE [LARGE SCALE GENOMIC DNA]</scope>
    <source>
        <strain evidence="7 8">M97-236</strain>
    </source>
</reference>
<keyword evidence="8" id="KW-1185">Reference proteome</keyword>
<dbReference type="SUPFAM" id="SSF53383">
    <property type="entry name" value="PLP-dependent transferases"/>
    <property type="match status" value="1"/>
</dbReference>
<comment type="similarity">
    <text evidence="2">Belongs to the class-I pyridoxal-phosphate-dependent aminotransferase family.</text>
</comment>
<dbReference type="Gene3D" id="3.40.640.10">
    <property type="entry name" value="Type I PLP-dependent aspartate aminotransferase-like (Major domain)"/>
    <property type="match status" value="1"/>
</dbReference>
<keyword evidence="3" id="KW-0032">Aminotransferase</keyword>
<dbReference type="InterPro" id="IPR015424">
    <property type="entry name" value="PyrdxlP-dep_Trfase"/>
</dbReference>
<comment type="caution">
    <text evidence="7">The sequence shown here is derived from an EMBL/GenBank/DDBJ whole genome shotgun (WGS) entry which is preliminary data.</text>
</comment>
<accession>A0ABR3QLS9</accession>
<evidence type="ECO:0000313" key="8">
    <source>
        <dbReference type="Proteomes" id="UP001521222"/>
    </source>
</evidence>
<dbReference type="EMBL" id="JAKIXB020000042">
    <property type="protein sequence ID" value="KAL1593110.1"/>
    <property type="molecule type" value="Genomic_DNA"/>
</dbReference>
<evidence type="ECO:0000256" key="4">
    <source>
        <dbReference type="ARBA" id="ARBA00022679"/>
    </source>
</evidence>
<evidence type="ECO:0000256" key="5">
    <source>
        <dbReference type="ARBA" id="ARBA00022898"/>
    </source>
</evidence>
<gene>
    <name evidence="7" type="ORF">SLS59_009435</name>
</gene>